<dbReference type="AlphaFoldDB" id="A0A3P7LRZ0"/>
<evidence type="ECO:0000313" key="1">
    <source>
        <dbReference type="EMBL" id="VDN14467.1"/>
    </source>
</evidence>
<accession>A0A3P7LRZ0</accession>
<evidence type="ECO:0000313" key="2">
    <source>
        <dbReference type="Proteomes" id="UP000281553"/>
    </source>
</evidence>
<dbReference type="EMBL" id="UYRU01059360">
    <property type="protein sequence ID" value="VDN14467.1"/>
    <property type="molecule type" value="Genomic_DNA"/>
</dbReference>
<keyword evidence="2" id="KW-1185">Reference proteome</keyword>
<name>A0A3P7LRZ0_DIBLA</name>
<gene>
    <name evidence="1" type="ORF">DILT_LOCUS10298</name>
</gene>
<organism evidence="1 2">
    <name type="scientific">Dibothriocephalus latus</name>
    <name type="common">Fish tapeworm</name>
    <name type="synonym">Diphyllobothrium latum</name>
    <dbReference type="NCBI Taxonomy" id="60516"/>
    <lineage>
        <taxon>Eukaryota</taxon>
        <taxon>Metazoa</taxon>
        <taxon>Spiralia</taxon>
        <taxon>Lophotrochozoa</taxon>
        <taxon>Platyhelminthes</taxon>
        <taxon>Cestoda</taxon>
        <taxon>Eucestoda</taxon>
        <taxon>Diphyllobothriidea</taxon>
        <taxon>Diphyllobothriidae</taxon>
        <taxon>Dibothriocephalus</taxon>
    </lineage>
</organism>
<dbReference type="Proteomes" id="UP000281553">
    <property type="component" value="Unassembled WGS sequence"/>
</dbReference>
<sequence length="137" mass="15005">MNGQFTCTLNTTLFKLMSADSYPGFGSSNLPMGQNSHNYPNEHGSQSVVGAGNAEFQLITAASFDREEMRQHFIAIRCRDNGPQAKESHPIPGPMDFINIWDILGPENATSLIKVQQALVDATGNLAKCNLLYCSHM</sequence>
<reference evidence="1 2" key="1">
    <citation type="submission" date="2018-11" db="EMBL/GenBank/DDBJ databases">
        <authorList>
            <consortium name="Pathogen Informatics"/>
        </authorList>
    </citation>
    <scope>NUCLEOTIDE SEQUENCE [LARGE SCALE GENOMIC DNA]</scope>
</reference>
<proteinExistence type="predicted"/>
<protein>
    <submittedName>
        <fullName evidence="1">Uncharacterized protein</fullName>
    </submittedName>
</protein>